<dbReference type="Proteomes" id="UP000183975">
    <property type="component" value="Unassembled WGS sequence"/>
</dbReference>
<comment type="similarity">
    <text evidence="1">Belongs to the AAA ATPase family.</text>
</comment>
<name>A0A1M6SR72_9FIRM</name>
<dbReference type="GO" id="GO:0016887">
    <property type="term" value="F:ATP hydrolysis activity"/>
    <property type="evidence" value="ECO:0007669"/>
    <property type="project" value="InterPro"/>
</dbReference>
<dbReference type="Gene3D" id="1.10.8.60">
    <property type="match status" value="1"/>
</dbReference>
<dbReference type="InterPro" id="IPR050221">
    <property type="entry name" value="26S_Proteasome_ATPase"/>
</dbReference>
<accession>A0A1M6SR72</accession>
<organism evidence="5 6">
    <name type="scientific">Anaerotignum lactatifermentans DSM 14214</name>
    <dbReference type="NCBI Taxonomy" id="1121323"/>
    <lineage>
        <taxon>Bacteria</taxon>
        <taxon>Bacillati</taxon>
        <taxon>Bacillota</taxon>
        <taxon>Clostridia</taxon>
        <taxon>Lachnospirales</taxon>
        <taxon>Anaerotignaceae</taxon>
        <taxon>Anaerotignum</taxon>
    </lineage>
</organism>
<feature type="domain" description="AAA+ ATPase" evidence="4">
    <location>
        <begin position="395"/>
        <end position="527"/>
    </location>
</feature>
<dbReference type="GO" id="GO:0005524">
    <property type="term" value="F:ATP binding"/>
    <property type="evidence" value="ECO:0007669"/>
    <property type="project" value="UniProtKB-KW"/>
</dbReference>
<evidence type="ECO:0000256" key="1">
    <source>
        <dbReference type="ARBA" id="ARBA00006914"/>
    </source>
</evidence>
<reference evidence="5 6" key="1">
    <citation type="submission" date="2016-11" db="EMBL/GenBank/DDBJ databases">
        <authorList>
            <person name="Jaros S."/>
            <person name="Januszkiewicz K."/>
            <person name="Wedrychowicz H."/>
        </authorList>
    </citation>
    <scope>NUCLEOTIDE SEQUENCE [LARGE SCALE GENOMIC DNA]</scope>
    <source>
        <strain evidence="5 6">DSM 14214</strain>
    </source>
</reference>
<proteinExistence type="inferred from homology"/>
<sequence length="616" mass="71298">MFIKETGYIELICYAKYAGVDLDPEIYPQIQYSDEQIQQIIKENWNTKDAEYDRLMKIGKYFQLYPSEIYVIFLSVLPFWDSRFGNIFSLFGGIDGRATLVLARDMWEKNHKQQAICRENVMNRFFLEDDIVLQPKPHVLSYLCGIFPKNEDVSISDKEIISPRVNHIFQQTRHLKEPLLFYGQKGMGKKTCFLQLAKYRGLMPIFLVSDKNAEHPLFFAVAEQRAVGICDIDLLPIAQKYLTFLPFYIWICEERPKELNASPVFFAPLSMEERYEFWTHAAENFIIEEDISFRVLANQYELTPGEILKCLSLAEKMRNVSGKSVIGRELLYDAVHDVLSHQFDSRAERVDCKYNWEDLVLPLRQKSKIMECCNQVSLRHVVLEKWNIRKNNMHDGITVLFYGPPGTGKTMAAQVIAARLGMELYKAELSTVVSKYIGETEKNLKQIFEDAKKSQAILFFDEADALFGKRTEVKDSHDKYSNMEAAFLLQEMERYNGVVILATNFVENIDEAFKRRMKFIIEFPFPSMQERKEIWQKAIPNEMPLDHDIDIDFLAEKFELTGSGIKNAVYSAAFLAASHEKPVGMKELILAVKGEYEKTGKIFSDTEAGIYAGYLH</sequence>
<dbReference type="CDD" id="cd19481">
    <property type="entry name" value="RecA-like_protease"/>
    <property type="match status" value="1"/>
</dbReference>
<dbReference type="InterPro" id="IPR027417">
    <property type="entry name" value="P-loop_NTPase"/>
</dbReference>
<dbReference type="AlphaFoldDB" id="A0A1M6SR72"/>
<evidence type="ECO:0000256" key="3">
    <source>
        <dbReference type="ARBA" id="ARBA00022840"/>
    </source>
</evidence>
<keyword evidence="6" id="KW-1185">Reference proteome</keyword>
<keyword evidence="3" id="KW-0067">ATP-binding</keyword>
<dbReference type="Pfam" id="PF00004">
    <property type="entry name" value="AAA"/>
    <property type="match status" value="1"/>
</dbReference>
<dbReference type="OrthoDB" id="9806903at2"/>
<keyword evidence="2" id="KW-0547">Nucleotide-binding</keyword>
<dbReference type="RefSeq" id="WP_072851045.1">
    <property type="nucleotide sequence ID" value="NZ_FRAH01000028.1"/>
</dbReference>
<dbReference type="InterPro" id="IPR003959">
    <property type="entry name" value="ATPase_AAA_core"/>
</dbReference>
<dbReference type="Gene3D" id="3.40.50.300">
    <property type="entry name" value="P-loop containing nucleotide triphosphate hydrolases"/>
    <property type="match status" value="1"/>
</dbReference>
<evidence type="ECO:0000259" key="4">
    <source>
        <dbReference type="SMART" id="SM00382"/>
    </source>
</evidence>
<evidence type="ECO:0000313" key="6">
    <source>
        <dbReference type="Proteomes" id="UP000183975"/>
    </source>
</evidence>
<gene>
    <name evidence="5" type="ORF">SAMN02745138_01788</name>
</gene>
<dbReference type="SMART" id="SM00382">
    <property type="entry name" value="AAA"/>
    <property type="match status" value="1"/>
</dbReference>
<evidence type="ECO:0000256" key="2">
    <source>
        <dbReference type="ARBA" id="ARBA00022741"/>
    </source>
</evidence>
<protein>
    <submittedName>
        <fullName evidence="5">AAA+-type ATPase, SpoVK/Ycf46/Vps4 family</fullName>
    </submittedName>
</protein>
<dbReference type="SUPFAM" id="SSF52540">
    <property type="entry name" value="P-loop containing nucleoside triphosphate hydrolases"/>
    <property type="match status" value="1"/>
</dbReference>
<dbReference type="PANTHER" id="PTHR23073">
    <property type="entry name" value="26S PROTEASOME REGULATORY SUBUNIT"/>
    <property type="match status" value="1"/>
</dbReference>
<evidence type="ECO:0000313" key="5">
    <source>
        <dbReference type="EMBL" id="SHK47244.1"/>
    </source>
</evidence>
<dbReference type="InterPro" id="IPR003593">
    <property type="entry name" value="AAA+_ATPase"/>
</dbReference>
<dbReference type="EMBL" id="FRAH01000028">
    <property type="protein sequence ID" value="SHK47244.1"/>
    <property type="molecule type" value="Genomic_DNA"/>
</dbReference>